<dbReference type="EMBL" id="LT607733">
    <property type="protein sequence ID" value="SCG15896.1"/>
    <property type="molecule type" value="Genomic_DNA"/>
</dbReference>
<dbReference type="Gene3D" id="3.40.50.150">
    <property type="entry name" value="Vaccinia Virus protein VP39"/>
    <property type="match status" value="1"/>
</dbReference>
<name>A0A1C5GA45_MICEH</name>
<sequence length="274" mass="28729">MTGQLPPHFAAWLALREPADAAARAVDLVDVVRRRLAGAGPLVVHDLGAGTGSMGRWLAPLLPGPQHWILHDRDADLLARAAAGMPAAAGDGAPVTVGTRAGDLTRLTAADLSDASLLTASALLDMLTAQEIERLVAACAAAGRPALLALSVTGRVRLTPADPWDGRIAAAFNDHQRRTVDGRALLGPDAVPACAAAFARHGVDVLVRPSPWRLGPQQAELVGEWFTGWLDAACEQRPELTGPTRAYARRRRAEIAAGRLDVRVDHLDLLAGGG</sequence>
<protein>
    <recommendedName>
        <fullName evidence="3">Methyltransferase domain-containing protein</fullName>
    </recommendedName>
</protein>
<dbReference type="SUPFAM" id="SSF53335">
    <property type="entry name" value="S-adenosyl-L-methionine-dependent methyltransferases"/>
    <property type="match status" value="1"/>
</dbReference>
<organism evidence="1 2">
    <name type="scientific">Micromonospora echinofusca</name>
    <dbReference type="NCBI Taxonomy" id="47858"/>
    <lineage>
        <taxon>Bacteria</taxon>
        <taxon>Bacillati</taxon>
        <taxon>Actinomycetota</taxon>
        <taxon>Actinomycetes</taxon>
        <taxon>Micromonosporales</taxon>
        <taxon>Micromonosporaceae</taxon>
        <taxon>Micromonospora</taxon>
    </lineage>
</organism>
<dbReference type="InterPro" id="IPR029063">
    <property type="entry name" value="SAM-dependent_MTases_sf"/>
</dbReference>
<evidence type="ECO:0008006" key="3">
    <source>
        <dbReference type="Google" id="ProtNLM"/>
    </source>
</evidence>
<dbReference type="AlphaFoldDB" id="A0A1C5GA45"/>
<reference evidence="1 2" key="1">
    <citation type="submission" date="2016-06" db="EMBL/GenBank/DDBJ databases">
        <authorList>
            <person name="Kjaerup R.B."/>
            <person name="Dalgaard T.S."/>
            <person name="Juul-Madsen H.R."/>
        </authorList>
    </citation>
    <scope>NUCLEOTIDE SEQUENCE [LARGE SCALE GENOMIC DNA]</scope>
    <source>
        <strain evidence="1 2">DSM 43913</strain>
    </source>
</reference>
<keyword evidence="2" id="KW-1185">Reference proteome</keyword>
<proteinExistence type="predicted"/>
<accession>A0A1C5GA45</accession>
<gene>
    <name evidence="1" type="ORF">GA0070610_2147</name>
</gene>
<dbReference type="RefSeq" id="WP_088999860.1">
    <property type="nucleotide sequence ID" value="NZ_JBFAAC010000005.1"/>
</dbReference>
<dbReference type="Proteomes" id="UP000198251">
    <property type="component" value="Chromosome I"/>
</dbReference>
<evidence type="ECO:0000313" key="1">
    <source>
        <dbReference type="EMBL" id="SCG15896.1"/>
    </source>
</evidence>
<dbReference type="GeneID" id="95801963"/>
<evidence type="ECO:0000313" key="2">
    <source>
        <dbReference type="Proteomes" id="UP000198251"/>
    </source>
</evidence>